<comment type="caution">
    <text evidence="3">The sequence shown here is derived from an EMBL/GenBank/DDBJ whole genome shotgun (WGS) entry which is preliminary data.</text>
</comment>
<dbReference type="Gene3D" id="3.40.50.620">
    <property type="entry name" value="HUPs"/>
    <property type="match status" value="1"/>
</dbReference>
<name>A0ABS8Z9V4_9PSEU</name>
<dbReference type="Pfam" id="PF00582">
    <property type="entry name" value="Usp"/>
    <property type="match status" value="1"/>
</dbReference>
<dbReference type="EMBL" id="JAJVCN010000001">
    <property type="protein sequence ID" value="MCE7004643.1"/>
    <property type="molecule type" value="Genomic_DNA"/>
</dbReference>
<dbReference type="Proteomes" id="UP001521150">
    <property type="component" value="Unassembled WGS sequence"/>
</dbReference>
<evidence type="ECO:0000256" key="1">
    <source>
        <dbReference type="ARBA" id="ARBA00008791"/>
    </source>
</evidence>
<proteinExistence type="inferred from homology"/>
<comment type="similarity">
    <text evidence="1">Belongs to the universal stress protein A family.</text>
</comment>
<evidence type="ECO:0000313" key="3">
    <source>
        <dbReference type="EMBL" id="MCE7004643.1"/>
    </source>
</evidence>
<evidence type="ECO:0000313" key="4">
    <source>
        <dbReference type="Proteomes" id="UP001521150"/>
    </source>
</evidence>
<keyword evidence="4" id="KW-1185">Reference proteome</keyword>
<reference evidence="3 4" key="1">
    <citation type="submission" date="2021-12" db="EMBL/GenBank/DDBJ databases">
        <title>Genome sequence of Kibdelosporangium philippinense ATCC 49844.</title>
        <authorList>
            <person name="Fedorov E.A."/>
            <person name="Omeragic M."/>
            <person name="Shalygina K.F."/>
            <person name="Maclea K.S."/>
        </authorList>
    </citation>
    <scope>NUCLEOTIDE SEQUENCE [LARGE SCALE GENOMIC DNA]</scope>
    <source>
        <strain evidence="3 4">ATCC 49844</strain>
    </source>
</reference>
<dbReference type="InterPro" id="IPR006015">
    <property type="entry name" value="Universal_stress_UspA"/>
</dbReference>
<dbReference type="PRINTS" id="PR01438">
    <property type="entry name" value="UNVRSLSTRESS"/>
</dbReference>
<protein>
    <submittedName>
        <fullName evidence="3">Universal stress protein</fullName>
    </submittedName>
</protein>
<dbReference type="InterPro" id="IPR006016">
    <property type="entry name" value="UspA"/>
</dbReference>
<organism evidence="3 4">
    <name type="scientific">Kibdelosporangium philippinense</name>
    <dbReference type="NCBI Taxonomy" id="211113"/>
    <lineage>
        <taxon>Bacteria</taxon>
        <taxon>Bacillati</taxon>
        <taxon>Actinomycetota</taxon>
        <taxon>Actinomycetes</taxon>
        <taxon>Pseudonocardiales</taxon>
        <taxon>Pseudonocardiaceae</taxon>
        <taxon>Kibdelosporangium</taxon>
    </lineage>
</organism>
<evidence type="ECO:0000259" key="2">
    <source>
        <dbReference type="Pfam" id="PF00582"/>
    </source>
</evidence>
<dbReference type="PANTHER" id="PTHR31964">
    <property type="entry name" value="ADENINE NUCLEOTIDE ALPHA HYDROLASES-LIKE SUPERFAMILY PROTEIN"/>
    <property type="match status" value="1"/>
</dbReference>
<gene>
    <name evidence="3" type="ORF">LWC34_17690</name>
</gene>
<feature type="domain" description="UspA" evidence="2">
    <location>
        <begin position="5"/>
        <end position="144"/>
    </location>
</feature>
<dbReference type="CDD" id="cd23659">
    <property type="entry name" value="USP_At3g01520-like"/>
    <property type="match status" value="1"/>
</dbReference>
<accession>A0ABS8Z9V4</accession>
<dbReference type="InterPro" id="IPR014729">
    <property type="entry name" value="Rossmann-like_a/b/a_fold"/>
</dbReference>
<dbReference type="SUPFAM" id="SSF52402">
    <property type="entry name" value="Adenine nucleotide alpha hydrolases-like"/>
    <property type="match status" value="1"/>
</dbReference>
<dbReference type="PANTHER" id="PTHR31964:SF113">
    <property type="entry name" value="USPA DOMAIN-CONTAINING PROTEIN"/>
    <property type="match status" value="1"/>
</dbReference>
<dbReference type="RefSeq" id="WP_233726135.1">
    <property type="nucleotide sequence ID" value="NZ_JAJVCN010000001.1"/>
</dbReference>
<sequence>MSGDRPILVGVDGTPASVAALEWAAAEGLRRDLPVLAAMVHLVAGQIMIGAVPYDALPPHSVEAEHADCVRKLADTVADADTGGVAINQMVVTGVPGEELAKLSHEADLLVVGSHGHNRFAEVVLGSVSSYCVRHSACPVVVIPRRAWDREGASRARH</sequence>